<keyword evidence="6" id="KW-1185">Reference proteome</keyword>
<dbReference type="NCBIfam" id="TIGR04183">
    <property type="entry name" value="Por_Secre_tail"/>
    <property type="match status" value="1"/>
</dbReference>
<feature type="domain" description="Secretion system C-terminal sorting" evidence="3">
    <location>
        <begin position="743"/>
        <end position="816"/>
    </location>
</feature>
<dbReference type="Gene3D" id="2.80.10.50">
    <property type="match status" value="1"/>
</dbReference>
<sequence length="817" mass="92114">MKHTLQNLIFAILTLLSFQVAIAQVTLEKEVKITDLAMYFNGNRVALNTTTNSTTGYDYVYGPALTPHGDCIKVYGDYVFMTWYRGGKDDRHVMLTRYNTKTGIQKTIEFPHQHTGYNGKWWIGETHNTIAVGISPKNGTIHMLYDMHRNGNVTAFANDYLRYSYTVADAATVPDDEFVLDLFIQSPNNNYKHLAFPGIDDLNTTRLLTYPAFFVNDQGDLFMKMRFGYANNGKFLFAKYDGTDWEGYTEFNRMQASGYGSEYNWGLYGDFKYLNGKLRIGFQRRSDNRNDKYQYQNGFYYAYSDDPSGLTQWKNHEGTGFTRPLADADKILVSEPGDLVATTLKDKVNIVGGFDFTVTDNEDVHFIGKVKDNENNVTKYVHTYKPSGATEFITTTDFAGAEALYSSGDNIYIIGLNSSGRPYVEQAPGGTNLFSRVYEATSGKRFRKGIVNIHEGKLYYYLLENNASDSDDTQPTYLQIIDLNIKNGPKPFEVSLLSPSDNQQFEEGENVQLYAKATTDTGALTKVEFIVNGELLETDTTDPYLLDWVPSDVGTYIIKAIAYNDSDKNIESSEITIEVIEEDKTNLTGDVYRLKNVGSGKYLTSNEAAVIGSDSGEGVEKEWTFVKTEYQSKVYYNIDSETSKGILRATGGGNTPPYIIINTGKGAPATDSDKIWTVHYNESDDTYRFEAKDQNRFLYHQEDGEFYNLLAEETEVRSKWKVESTSASLSVTNQVVALSSVKVYPNPTNNNFTLAFNNFNSVNVKIYNVLGKVVYENSKIIGNSINVINNNKFKSGIYLIKVLGNNDKVHYQKLVIK</sequence>
<dbReference type="EMBL" id="MSCK01000001">
    <property type="protein sequence ID" value="PQJ72653.1"/>
    <property type="molecule type" value="Genomic_DNA"/>
</dbReference>
<organism evidence="5 6">
    <name type="scientific">Polaribacter butkevichii</name>
    <dbReference type="NCBI Taxonomy" id="218490"/>
    <lineage>
        <taxon>Bacteria</taxon>
        <taxon>Pseudomonadati</taxon>
        <taxon>Bacteroidota</taxon>
        <taxon>Flavobacteriia</taxon>
        <taxon>Flavobacteriales</taxon>
        <taxon>Flavobacteriaceae</taxon>
    </lineage>
</organism>
<evidence type="ECO:0000313" key="5">
    <source>
        <dbReference type="EMBL" id="PQJ72653.1"/>
    </source>
</evidence>
<dbReference type="Proteomes" id="UP000247345">
    <property type="component" value="Unassembled WGS sequence"/>
</dbReference>
<evidence type="ECO:0000259" key="4">
    <source>
        <dbReference type="Pfam" id="PF24208"/>
    </source>
</evidence>
<dbReference type="InterPro" id="IPR057036">
    <property type="entry name" value="Beta-tre_PLH30"/>
</dbReference>
<evidence type="ECO:0000259" key="3">
    <source>
        <dbReference type="Pfam" id="PF18962"/>
    </source>
</evidence>
<feature type="chain" id="PRO_5015176566" evidence="2">
    <location>
        <begin position="24"/>
        <end position="817"/>
    </location>
</feature>
<dbReference type="SUPFAM" id="SSF50370">
    <property type="entry name" value="Ricin B-like lectins"/>
    <property type="match status" value="1"/>
</dbReference>
<dbReference type="RefSeq" id="WP_105048312.1">
    <property type="nucleotide sequence ID" value="NZ_CP150661.1"/>
</dbReference>
<gene>
    <name evidence="5" type="ORF">BTO14_05005</name>
</gene>
<dbReference type="InterPro" id="IPR035992">
    <property type="entry name" value="Ricin_B-like_lectins"/>
</dbReference>
<proteinExistence type="predicted"/>
<feature type="signal peptide" evidence="2">
    <location>
        <begin position="1"/>
        <end position="23"/>
    </location>
</feature>
<dbReference type="Gene3D" id="2.60.40.10">
    <property type="entry name" value="Immunoglobulins"/>
    <property type="match status" value="1"/>
</dbReference>
<dbReference type="Pfam" id="PF24208">
    <property type="entry name" value="Beta-tre_PLH30"/>
    <property type="match status" value="1"/>
</dbReference>
<accession>A0A2P6CCN7</accession>
<evidence type="ECO:0000256" key="1">
    <source>
        <dbReference type="ARBA" id="ARBA00022729"/>
    </source>
</evidence>
<comment type="caution">
    <text evidence="5">The sequence shown here is derived from an EMBL/GenBank/DDBJ whole genome shotgun (WGS) entry which is preliminary data.</text>
</comment>
<dbReference type="Pfam" id="PF18962">
    <property type="entry name" value="Por_Secre_tail"/>
    <property type="match status" value="1"/>
</dbReference>
<dbReference type="InterPro" id="IPR013783">
    <property type="entry name" value="Ig-like_fold"/>
</dbReference>
<dbReference type="Pfam" id="PF17957">
    <property type="entry name" value="Big_7"/>
    <property type="match status" value="1"/>
</dbReference>
<evidence type="ECO:0000313" key="6">
    <source>
        <dbReference type="Proteomes" id="UP000247345"/>
    </source>
</evidence>
<feature type="domain" description="Endo-acting ulvan lyase beta-trefoil" evidence="4">
    <location>
        <begin position="592"/>
        <end position="720"/>
    </location>
</feature>
<name>A0A2P6CCN7_9FLAO</name>
<dbReference type="AlphaFoldDB" id="A0A2P6CCN7"/>
<dbReference type="Pfam" id="PF15892">
    <property type="entry name" value="BNR_4"/>
    <property type="match status" value="1"/>
</dbReference>
<protein>
    <submittedName>
        <fullName evidence="5">Uncharacterized protein</fullName>
    </submittedName>
</protein>
<keyword evidence="1 2" id="KW-0732">Signal</keyword>
<dbReference type="InterPro" id="IPR026444">
    <property type="entry name" value="Secre_tail"/>
</dbReference>
<evidence type="ECO:0000256" key="2">
    <source>
        <dbReference type="SAM" id="SignalP"/>
    </source>
</evidence>
<reference evidence="5 6" key="1">
    <citation type="submission" date="2016-12" db="EMBL/GenBank/DDBJ databases">
        <title>Trade-off between light-utilization and light-protection in marine flavobacteria.</title>
        <authorList>
            <person name="Kumagai Y."/>
            <person name="Yoshizawa S."/>
            <person name="Kogure K."/>
            <person name="Iwasaki W."/>
        </authorList>
    </citation>
    <scope>NUCLEOTIDE SEQUENCE [LARGE SCALE GENOMIC DNA]</scope>
    <source>
        <strain evidence="5 6">KCTC 12100</strain>
    </source>
</reference>
<dbReference type="OrthoDB" id="9800925at2"/>